<sequence>MIFSERECLLYHSYHSNAQYQFQMQFVLRVSKRWKVTAADR</sequence>
<dbReference type="EMBL" id="GBXM01090983">
    <property type="protein sequence ID" value="JAH17594.1"/>
    <property type="molecule type" value="Transcribed_RNA"/>
</dbReference>
<name>A0A0E9QLA9_ANGAN</name>
<dbReference type="AlphaFoldDB" id="A0A0E9QLA9"/>
<organism evidence="1">
    <name type="scientific">Anguilla anguilla</name>
    <name type="common">European freshwater eel</name>
    <name type="synonym">Muraena anguilla</name>
    <dbReference type="NCBI Taxonomy" id="7936"/>
    <lineage>
        <taxon>Eukaryota</taxon>
        <taxon>Metazoa</taxon>
        <taxon>Chordata</taxon>
        <taxon>Craniata</taxon>
        <taxon>Vertebrata</taxon>
        <taxon>Euteleostomi</taxon>
        <taxon>Actinopterygii</taxon>
        <taxon>Neopterygii</taxon>
        <taxon>Teleostei</taxon>
        <taxon>Anguilliformes</taxon>
        <taxon>Anguillidae</taxon>
        <taxon>Anguilla</taxon>
    </lineage>
</organism>
<reference evidence="1" key="2">
    <citation type="journal article" date="2015" name="Fish Shellfish Immunol.">
        <title>Early steps in the European eel (Anguilla anguilla)-Vibrio vulnificus interaction in the gills: Role of the RtxA13 toxin.</title>
        <authorList>
            <person name="Callol A."/>
            <person name="Pajuelo D."/>
            <person name="Ebbesson L."/>
            <person name="Teles M."/>
            <person name="MacKenzie S."/>
            <person name="Amaro C."/>
        </authorList>
    </citation>
    <scope>NUCLEOTIDE SEQUENCE</scope>
</reference>
<protein>
    <submittedName>
        <fullName evidence="1">Uncharacterized protein</fullName>
    </submittedName>
</protein>
<accession>A0A0E9QLA9</accession>
<proteinExistence type="predicted"/>
<reference evidence="1" key="1">
    <citation type="submission" date="2014-11" db="EMBL/GenBank/DDBJ databases">
        <authorList>
            <person name="Amaro Gonzalez C."/>
        </authorList>
    </citation>
    <scope>NUCLEOTIDE SEQUENCE</scope>
</reference>
<evidence type="ECO:0000313" key="1">
    <source>
        <dbReference type="EMBL" id="JAH17594.1"/>
    </source>
</evidence>